<evidence type="ECO:0000313" key="1">
    <source>
        <dbReference type="EMBL" id="TCK75816.1"/>
    </source>
</evidence>
<dbReference type="RefSeq" id="WP_131991982.1">
    <property type="nucleotide sequence ID" value="NZ_SMGK01000001.1"/>
</dbReference>
<reference evidence="1 2" key="1">
    <citation type="submission" date="2019-03" db="EMBL/GenBank/DDBJ databases">
        <title>Genomic Encyclopedia of Type Strains, Phase IV (KMG-IV): sequencing the most valuable type-strain genomes for metagenomic binning, comparative biology and taxonomic classification.</title>
        <authorList>
            <person name="Goeker M."/>
        </authorList>
    </citation>
    <scope>NUCLEOTIDE SEQUENCE [LARGE SCALE GENOMIC DNA]</scope>
    <source>
        <strain evidence="1 2">DSM 103428</strain>
    </source>
</reference>
<name>A0A4R1LBG8_9BACT</name>
<dbReference type="AlphaFoldDB" id="A0A4R1LBG8"/>
<sequence>MRKVLLVHDEIYLNRALENVQSLMGFERRASVEDEIFDLLAVILMPPAALARALPEKGHLCNLSRLEHHHQLFSPDWISVNGIWLLLTVCQPDLLEPTARQEALSRILDTFKTKGCIQSLNAVYPVFSSREKKRSPGEQISYLKSKHPGLRPTNALFIKSQTISGAPGTDSECLAG</sequence>
<dbReference type="Proteomes" id="UP000295210">
    <property type="component" value="Unassembled WGS sequence"/>
</dbReference>
<keyword evidence="2" id="KW-1185">Reference proteome</keyword>
<comment type="caution">
    <text evidence="1">The sequence shown here is derived from an EMBL/GenBank/DDBJ whole genome shotgun (WGS) entry which is preliminary data.</text>
</comment>
<evidence type="ECO:0000313" key="2">
    <source>
        <dbReference type="Proteomes" id="UP000295210"/>
    </source>
</evidence>
<gene>
    <name evidence="1" type="ORF">C7378_0810</name>
</gene>
<proteinExistence type="predicted"/>
<protein>
    <submittedName>
        <fullName evidence="1">Uncharacterized protein</fullName>
    </submittedName>
</protein>
<organism evidence="1 2">
    <name type="scientific">Acidipila rosea</name>
    <dbReference type="NCBI Taxonomy" id="768535"/>
    <lineage>
        <taxon>Bacteria</taxon>
        <taxon>Pseudomonadati</taxon>
        <taxon>Acidobacteriota</taxon>
        <taxon>Terriglobia</taxon>
        <taxon>Terriglobales</taxon>
        <taxon>Acidobacteriaceae</taxon>
        <taxon>Acidipila</taxon>
    </lineage>
</organism>
<dbReference type="EMBL" id="SMGK01000001">
    <property type="protein sequence ID" value="TCK75816.1"/>
    <property type="molecule type" value="Genomic_DNA"/>
</dbReference>
<accession>A0A4R1LBG8</accession>